<evidence type="ECO:0000313" key="1">
    <source>
        <dbReference type="EMBL" id="RAL15681.1"/>
    </source>
</evidence>
<gene>
    <name evidence="1" type="ORF">BO97DRAFT_220274</name>
</gene>
<dbReference type="VEuPathDB" id="FungiDB:BO97DRAFT_220274"/>
<keyword evidence="2" id="KW-1185">Reference proteome</keyword>
<accession>A0A395I632</accession>
<name>A0A395I632_ASPHC</name>
<dbReference type="RefSeq" id="XP_025554835.1">
    <property type="nucleotide sequence ID" value="XM_025690641.1"/>
</dbReference>
<dbReference type="Proteomes" id="UP000248961">
    <property type="component" value="Unassembled WGS sequence"/>
</dbReference>
<proteinExistence type="predicted"/>
<sequence>MNYSGPTSPLRLNCGSLRASLLQTTKQLMSPSSLRIEGTRAAEGYDDNDGMEAREVCCWTRLLTSVSDLSDRATRLVGFLLTTMCFATVLQTIIEAKK</sequence>
<dbReference type="EMBL" id="KZ824271">
    <property type="protein sequence ID" value="RAL15681.1"/>
    <property type="molecule type" value="Genomic_DNA"/>
</dbReference>
<reference evidence="1 2" key="1">
    <citation type="submission" date="2018-02" db="EMBL/GenBank/DDBJ databases">
        <title>The genomes of Aspergillus section Nigri reveals drivers in fungal speciation.</title>
        <authorList>
            <consortium name="DOE Joint Genome Institute"/>
            <person name="Vesth T.C."/>
            <person name="Nybo J."/>
            <person name="Theobald S."/>
            <person name="Brandl J."/>
            <person name="Frisvad J.C."/>
            <person name="Nielsen K.F."/>
            <person name="Lyhne E.K."/>
            <person name="Kogle M.E."/>
            <person name="Kuo A."/>
            <person name="Riley R."/>
            <person name="Clum A."/>
            <person name="Nolan M."/>
            <person name="Lipzen A."/>
            <person name="Salamov A."/>
            <person name="Henrissat B."/>
            <person name="Wiebenga A."/>
            <person name="De vries R.P."/>
            <person name="Grigoriev I.V."/>
            <person name="Mortensen U.H."/>
            <person name="Andersen M.R."/>
            <person name="Baker S.E."/>
        </authorList>
    </citation>
    <scope>NUCLEOTIDE SEQUENCE [LARGE SCALE GENOMIC DNA]</scope>
    <source>
        <strain evidence="1 2">CBS 101889</strain>
    </source>
</reference>
<dbReference type="AlphaFoldDB" id="A0A395I632"/>
<dbReference type="GeneID" id="37194930"/>
<organism evidence="1 2">
    <name type="scientific">Aspergillus homomorphus (strain CBS 101889)</name>
    <dbReference type="NCBI Taxonomy" id="1450537"/>
    <lineage>
        <taxon>Eukaryota</taxon>
        <taxon>Fungi</taxon>
        <taxon>Dikarya</taxon>
        <taxon>Ascomycota</taxon>
        <taxon>Pezizomycotina</taxon>
        <taxon>Eurotiomycetes</taxon>
        <taxon>Eurotiomycetidae</taxon>
        <taxon>Eurotiales</taxon>
        <taxon>Aspergillaceae</taxon>
        <taxon>Aspergillus</taxon>
        <taxon>Aspergillus subgen. Circumdati</taxon>
    </lineage>
</organism>
<protein>
    <submittedName>
        <fullName evidence="1">Uncharacterized protein</fullName>
    </submittedName>
</protein>
<evidence type="ECO:0000313" key="2">
    <source>
        <dbReference type="Proteomes" id="UP000248961"/>
    </source>
</evidence>